<gene>
    <name evidence="12" type="ORF">AUK18_01190</name>
</gene>
<sequence>MFKKAEAKGTIISSATKLFFDLCPCPIIGVTGTKGKGTTASLITRILKRSGRSVYLAGNIGKPMLRLLPKLKATDWVCLELSSFQLQDLNKSPHIAAVLNITSDHLDIHQDVNEYRLAKTNILRYQKPDDYAVINRDYQTTKSMAALTKAKVSFFSRHDLSLDHRRIQLRGEHNLENIAAAMTAGRLIGVPVNIIKSAVYSFKGLEHRLELVKEVKGVKYYNDSFSTTPETAIAAIKAFTEPLIIILGGSDKGSDYAPLGQTISSRRNLKAIILIGKMAPTIRHSIHNFSGQILSGGKTMIQIIKQAELLAKPGDVVVLSPACASFDMFLNYKDRGNQFKAYVKKLH</sequence>
<dbReference type="InterPro" id="IPR018109">
    <property type="entry name" value="Folylpolyglutamate_synth_CS"/>
</dbReference>
<dbReference type="NCBIfam" id="TIGR01087">
    <property type="entry name" value="murD"/>
    <property type="match status" value="1"/>
</dbReference>
<evidence type="ECO:0000256" key="7">
    <source>
        <dbReference type="ARBA" id="ARBA00022840"/>
    </source>
</evidence>
<dbReference type="GO" id="GO:0004326">
    <property type="term" value="F:tetrahydrofolylpolyglutamate synthase activity"/>
    <property type="evidence" value="ECO:0007669"/>
    <property type="project" value="InterPro"/>
</dbReference>
<dbReference type="GO" id="GO:0009252">
    <property type="term" value="P:peptidoglycan biosynthetic process"/>
    <property type="evidence" value="ECO:0007669"/>
    <property type="project" value="UniProtKB-UniPathway"/>
</dbReference>
<dbReference type="GO" id="GO:0071555">
    <property type="term" value="P:cell wall organization"/>
    <property type="evidence" value="ECO:0007669"/>
    <property type="project" value="UniProtKB-KW"/>
</dbReference>
<evidence type="ECO:0000259" key="10">
    <source>
        <dbReference type="Pfam" id="PF02875"/>
    </source>
</evidence>
<dbReference type="Gene3D" id="3.40.1190.10">
    <property type="entry name" value="Mur-like, catalytic domain"/>
    <property type="match status" value="1"/>
</dbReference>
<comment type="pathway">
    <text evidence="2 9">Cell wall biogenesis; peptidoglycan biosynthesis.</text>
</comment>
<keyword evidence="6" id="KW-0547">Nucleotide-binding</keyword>
<organism evidence="12 13">
    <name type="scientific">Candidatus Beckwithbacteria bacterium CG2_30_44_31</name>
    <dbReference type="NCBI Taxonomy" id="1805035"/>
    <lineage>
        <taxon>Bacteria</taxon>
        <taxon>Candidatus Beckwithiibacteriota</taxon>
    </lineage>
</organism>
<dbReference type="GO" id="GO:0051301">
    <property type="term" value="P:cell division"/>
    <property type="evidence" value="ECO:0007669"/>
    <property type="project" value="UniProtKB-KW"/>
</dbReference>
<dbReference type="PANTHER" id="PTHR43692:SF1">
    <property type="entry name" value="UDP-N-ACETYLMURAMOYLALANINE--D-GLUTAMATE LIGASE"/>
    <property type="match status" value="1"/>
</dbReference>
<comment type="caution">
    <text evidence="12">The sequence shown here is derived from an EMBL/GenBank/DDBJ whole genome shotgun (WGS) entry which is preliminary data.</text>
</comment>
<evidence type="ECO:0000256" key="9">
    <source>
        <dbReference type="RuleBase" id="RU003664"/>
    </source>
</evidence>
<keyword evidence="3" id="KW-0963">Cytoplasm</keyword>
<protein>
    <recommendedName>
        <fullName evidence="9">UDP-N-acetylmuramoylalanine--D-glutamate ligase</fullName>
        <ecNumber evidence="9">6.3.2.9</ecNumber>
    </recommendedName>
</protein>
<dbReference type="Pfam" id="PF08245">
    <property type="entry name" value="Mur_ligase_M"/>
    <property type="match status" value="1"/>
</dbReference>
<dbReference type="GO" id="GO:0005524">
    <property type="term" value="F:ATP binding"/>
    <property type="evidence" value="ECO:0007669"/>
    <property type="project" value="UniProtKB-KW"/>
</dbReference>
<keyword evidence="9" id="KW-0133">Cell shape</keyword>
<dbReference type="GO" id="GO:0008764">
    <property type="term" value="F:UDP-N-acetylmuramoylalanine-D-glutamate ligase activity"/>
    <property type="evidence" value="ECO:0007669"/>
    <property type="project" value="UniProtKB-EC"/>
</dbReference>
<evidence type="ECO:0000313" key="12">
    <source>
        <dbReference type="EMBL" id="OIP03825.1"/>
    </source>
</evidence>
<evidence type="ECO:0000256" key="8">
    <source>
        <dbReference type="ARBA" id="ARBA00023306"/>
    </source>
</evidence>
<dbReference type="SUPFAM" id="SSF53244">
    <property type="entry name" value="MurD-like peptide ligases, peptide-binding domain"/>
    <property type="match status" value="1"/>
</dbReference>
<evidence type="ECO:0000259" key="11">
    <source>
        <dbReference type="Pfam" id="PF08245"/>
    </source>
</evidence>
<feature type="domain" description="Mur ligase central" evidence="11">
    <location>
        <begin position="30"/>
        <end position="160"/>
    </location>
</feature>
<dbReference type="SUPFAM" id="SSF53623">
    <property type="entry name" value="MurD-like peptide ligases, catalytic domain"/>
    <property type="match status" value="1"/>
</dbReference>
<dbReference type="EC" id="6.3.2.9" evidence="9"/>
<dbReference type="PANTHER" id="PTHR43692">
    <property type="entry name" value="UDP-N-ACETYLMURAMOYLALANINE--D-GLUTAMATE LIGASE"/>
    <property type="match status" value="1"/>
</dbReference>
<evidence type="ECO:0000256" key="6">
    <source>
        <dbReference type="ARBA" id="ARBA00022741"/>
    </source>
</evidence>
<evidence type="ECO:0000256" key="3">
    <source>
        <dbReference type="ARBA" id="ARBA00022490"/>
    </source>
</evidence>
<dbReference type="EMBL" id="MNXQ01000023">
    <property type="protein sequence ID" value="OIP03825.1"/>
    <property type="molecule type" value="Genomic_DNA"/>
</dbReference>
<keyword evidence="7" id="KW-0067">ATP-binding</keyword>
<dbReference type="GO" id="GO:0005737">
    <property type="term" value="C:cytoplasm"/>
    <property type="evidence" value="ECO:0007669"/>
    <property type="project" value="UniProtKB-SubCell"/>
</dbReference>
<dbReference type="GO" id="GO:0008360">
    <property type="term" value="P:regulation of cell shape"/>
    <property type="evidence" value="ECO:0007669"/>
    <property type="project" value="UniProtKB-KW"/>
</dbReference>
<comment type="subcellular location">
    <subcellularLocation>
        <location evidence="1 9">Cytoplasm</location>
    </subcellularLocation>
</comment>
<keyword evidence="4 12" id="KW-0436">Ligase</keyword>
<name>A0A1J5AZ52_9BACT</name>
<accession>A0A1J5AZ52</accession>
<proteinExistence type="predicted"/>
<dbReference type="InterPro" id="IPR005762">
    <property type="entry name" value="MurD"/>
</dbReference>
<feature type="domain" description="Mur ligase C-terminal" evidence="10">
    <location>
        <begin position="207"/>
        <end position="323"/>
    </location>
</feature>
<keyword evidence="8 9" id="KW-0131">Cell cycle</keyword>
<dbReference type="Pfam" id="PF02875">
    <property type="entry name" value="Mur_ligase_C"/>
    <property type="match status" value="1"/>
</dbReference>
<evidence type="ECO:0000256" key="4">
    <source>
        <dbReference type="ARBA" id="ARBA00022598"/>
    </source>
</evidence>
<evidence type="ECO:0000313" key="13">
    <source>
        <dbReference type="Proteomes" id="UP000183605"/>
    </source>
</evidence>
<dbReference type="InterPro" id="IPR036615">
    <property type="entry name" value="Mur_ligase_C_dom_sf"/>
</dbReference>
<reference evidence="12 13" key="1">
    <citation type="journal article" date="2016" name="Environ. Microbiol.">
        <title>Genomic resolution of a cold subsurface aquifer community provides metabolic insights for novel microbes adapted to high CO concentrations.</title>
        <authorList>
            <person name="Probst A.J."/>
            <person name="Castelle C.J."/>
            <person name="Singh A."/>
            <person name="Brown C.T."/>
            <person name="Anantharaman K."/>
            <person name="Sharon I."/>
            <person name="Hug L.A."/>
            <person name="Burstein D."/>
            <person name="Emerson J.B."/>
            <person name="Thomas B.C."/>
            <person name="Banfield J.F."/>
        </authorList>
    </citation>
    <scope>NUCLEOTIDE SEQUENCE [LARGE SCALE GENOMIC DNA]</scope>
    <source>
        <strain evidence="12">CG2_30_44_31</strain>
    </source>
</reference>
<dbReference type="Proteomes" id="UP000183605">
    <property type="component" value="Unassembled WGS sequence"/>
</dbReference>
<dbReference type="InterPro" id="IPR036565">
    <property type="entry name" value="Mur-like_cat_sf"/>
</dbReference>
<dbReference type="InterPro" id="IPR004101">
    <property type="entry name" value="Mur_ligase_C"/>
</dbReference>
<comment type="catalytic activity">
    <reaction evidence="9">
        <text>UDP-N-acetyl-alpha-D-muramoyl-L-alanine + D-glutamate + ATP = UDP-N-acetyl-alpha-D-muramoyl-L-alanyl-D-glutamate + ADP + phosphate + H(+)</text>
        <dbReference type="Rhea" id="RHEA:16429"/>
        <dbReference type="ChEBI" id="CHEBI:15378"/>
        <dbReference type="ChEBI" id="CHEBI:29986"/>
        <dbReference type="ChEBI" id="CHEBI:30616"/>
        <dbReference type="ChEBI" id="CHEBI:43474"/>
        <dbReference type="ChEBI" id="CHEBI:83898"/>
        <dbReference type="ChEBI" id="CHEBI:83900"/>
        <dbReference type="ChEBI" id="CHEBI:456216"/>
        <dbReference type="EC" id="6.3.2.9"/>
    </reaction>
</comment>
<keyword evidence="9" id="KW-0961">Cell wall biogenesis/degradation</keyword>
<comment type="function">
    <text evidence="9">Cell wall formation. Catalyzes the addition of glutamate to the nucleotide precursor UDP-N-acetylmuramoyl-L-alanine (UMA).</text>
</comment>
<keyword evidence="5 9" id="KW-0132">Cell division</keyword>
<evidence type="ECO:0000256" key="5">
    <source>
        <dbReference type="ARBA" id="ARBA00022618"/>
    </source>
</evidence>
<dbReference type="PROSITE" id="PS01011">
    <property type="entry name" value="FOLYLPOLYGLU_SYNT_1"/>
    <property type="match status" value="1"/>
</dbReference>
<keyword evidence="9" id="KW-0573">Peptidoglycan synthesis</keyword>
<dbReference type="InterPro" id="IPR013221">
    <property type="entry name" value="Mur_ligase_cen"/>
</dbReference>
<dbReference type="UniPathway" id="UPA00219"/>
<evidence type="ECO:0000256" key="2">
    <source>
        <dbReference type="ARBA" id="ARBA00004752"/>
    </source>
</evidence>
<dbReference type="AlphaFoldDB" id="A0A1J5AZ52"/>
<evidence type="ECO:0000256" key="1">
    <source>
        <dbReference type="ARBA" id="ARBA00004496"/>
    </source>
</evidence>
<dbReference type="Gene3D" id="3.90.190.20">
    <property type="entry name" value="Mur ligase, C-terminal domain"/>
    <property type="match status" value="1"/>
</dbReference>